<dbReference type="EMBL" id="AQQX01000003">
    <property type="protein sequence ID" value="KGM48917.1"/>
    <property type="molecule type" value="Genomic_DNA"/>
</dbReference>
<comment type="caution">
    <text evidence="1">The sequence shown here is derived from an EMBL/GenBank/DDBJ whole genome shotgun (WGS) entry which is preliminary data.</text>
</comment>
<dbReference type="Gene3D" id="2.150.10.10">
    <property type="entry name" value="Serralysin-like metalloprotease, C-terminal"/>
    <property type="match status" value="2"/>
</dbReference>
<dbReference type="Proteomes" id="UP000030004">
    <property type="component" value="Unassembled WGS sequence"/>
</dbReference>
<accession>A0A0A0EID6</accession>
<dbReference type="InterPro" id="IPR011049">
    <property type="entry name" value="Serralysin-like_metalloprot_C"/>
</dbReference>
<keyword evidence="2" id="KW-1185">Reference proteome</keyword>
<dbReference type="Pfam" id="PF00353">
    <property type="entry name" value="HemolysinCabind"/>
    <property type="match status" value="2"/>
</dbReference>
<proteinExistence type="predicted"/>
<dbReference type="PRINTS" id="PR00313">
    <property type="entry name" value="CABNDNGRPT"/>
</dbReference>
<dbReference type="SUPFAM" id="SSF51120">
    <property type="entry name" value="beta-Roll"/>
    <property type="match status" value="1"/>
</dbReference>
<evidence type="ECO:0008006" key="3">
    <source>
        <dbReference type="Google" id="ProtNLM"/>
    </source>
</evidence>
<evidence type="ECO:0000313" key="2">
    <source>
        <dbReference type="Proteomes" id="UP000030004"/>
    </source>
</evidence>
<dbReference type="GO" id="GO:0005509">
    <property type="term" value="F:calcium ion binding"/>
    <property type="evidence" value="ECO:0007669"/>
    <property type="project" value="InterPro"/>
</dbReference>
<reference evidence="1 2" key="1">
    <citation type="journal article" date="2015" name="Antonie Van Leeuwenhoek">
        <title>Pseudooceanicola atlanticus gen. nov. sp. nov., isolated from surface seawater of the Atlantic Ocean and reclassification of Oceanicola batsensis, Oceanicola marinus, Oceanicola nitratireducens, Oceanicola nanhaiensis, Oceanicola antarcticus and Oceanicola flagellatus, as Pseudooceanicola batsensis comb. nov., Pseudooceanicola marinus comb. nov., Pseudooceanicola nitratireducens comb. nov., Pseudooceanicola nanhaiensis comb. nov., Pseudooceanicola antarcticus comb. nov., and Pseudooceanicola flagellatus comb. nov.</title>
        <authorList>
            <person name="Lai Q."/>
            <person name="Li G."/>
            <person name="Liu X."/>
            <person name="Du Y."/>
            <person name="Sun F."/>
            <person name="Shao Z."/>
        </authorList>
    </citation>
    <scope>NUCLEOTIDE SEQUENCE [LARGE SCALE GENOMIC DNA]</scope>
    <source>
        <strain evidence="1 2">22II-s11g</strain>
    </source>
</reference>
<organism evidence="1 2">
    <name type="scientific">Pseudooceanicola atlanticus</name>
    <dbReference type="NCBI Taxonomy" id="1461694"/>
    <lineage>
        <taxon>Bacteria</taxon>
        <taxon>Pseudomonadati</taxon>
        <taxon>Pseudomonadota</taxon>
        <taxon>Alphaproteobacteria</taxon>
        <taxon>Rhodobacterales</taxon>
        <taxon>Paracoccaceae</taxon>
        <taxon>Pseudooceanicola</taxon>
    </lineage>
</organism>
<evidence type="ECO:0000313" key="1">
    <source>
        <dbReference type="EMBL" id="KGM48917.1"/>
    </source>
</evidence>
<sequence>MNNRVIGTGGDHTLDGGRGIDTLQGGLGDDTYILRHADDIAEEVGGNARQKTLRAEEGGHDTVLAHNSYKLMLGIEDIILQDVLGKTGNPVNNLTAIGNNLDNLVQGNATDNSLNGRTGNDTLTGGAGADDFIFSDTLGREHVDTITDFTSGEDRIVIKAALVNLGTGAVAADAFHLGESAQTADHRFLFDGTTLRYDTDGSGAGAAVDVAMFERNPTVIAEDFFVV</sequence>
<dbReference type="eggNOG" id="COG2931">
    <property type="taxonomic scope" value="Bacteria"/>
</dbReference>
<dbReference type="InterPro" id="IPR001343">
    <property type="entry name" value="Hemolysn_Ca-bd"/>
</dbReference>
<dbReference type="AlphaFoldDB" id="A0A0A0EID6"/>
<protein>
    <recommendedName>
        <fullName evidence="3">Peptidase M10 serralysin C-terminal domain-containing protein</fullName>
    </recommendedName>
</protein>
<dbReference type="STRING" id="1461694.ATO9_09440"/>
<gene>
    <name evidence="1" type="ORF">ATO9_09440</name>
</gene>
<name>A0A0A0EID6_9RHOB</name>